<dbReference type="EMBL" id="HACA01032379">
    <property type="protein sequence ID" value="CDW49740.1"/>
    <property type="molecule type" value="Transcribed_RNA"/>
</dbReference>
<evidence type="ECO:0000313" key="1">
    <source>
        <dbReference type="EMBL" id="CDW49740.1"/>
    </source>
</evidence>
<proteinExistence type="predicted"/>
<organism evidence="1">
    <name type="scientific">Lepeophtheirus salmonis</name>
    <name type="common">Salmon louse</name>
    <name type="synonym">Caligus salmonis</name>
    <dbReference type="NCBI Taxonomy" id="72036"/>
    <lineage>
        <taxon>Eukaryota</taxon>
        <taxon>Metazoa</taxon>
        <taxon>Ecdysozoa</taxon>
        <taxon>Arthropoda</taxon>
        <taxon>Crustacea</taxon>
        <taxon>Multicrustacea</taxon>
        <taxon>Hexanauplia</taxon>
        <taxon>Copepoda</taxon>
        <taxon>Siphonostomatoida</taxon>
        <taxon>Caligidae</taxon>
        <taxon>Lepeophtheirus</taxon>
    </lineage>
</organism>
<name>A0A0K2VH83_LEPSM</name>
<sequence>MTRHLATTPDNLQPASWPRVNLYKSCFMEALVASSNLYTDHSLNDRTYCHSLKRLCYELRIRDEADLRKSILEPIYLSRLVPHPQDLSLGTTRGGKRPVSSGLKTPVANDPTCIGLEMLS</sequence>
<accession>A0A0K2VH83</accession>
<dbReference type="AlphaFoldDB" id="A0A0K2VH83"/>
<reference evidence="1" key="1">
    <citation type="submission" date="2014-05" db="EMBL/GenBank/DDBJ databases">
        <authorList>
            <person name="Chronopoulou M."/>
        </authorList>
    </citation>
    <scope>NUCLEOTIDE SEQUENCE</scope>
    <source>
        <tissue evidence="1">Whole organism</tissue>
    </source>
</reference>
<protein>
    <submittedName>
        <fullName evidence="1">Uncharacterized protein</fullName>
    </submittedName>
</protein>
<feature type="non-terminal residue" evidence="1">
    <location>
        <position position="120"/>
    </location>
</feature>